<keyword evidence="5" id="KW-0547">Nucleotide-binding</keyword>
<keyword evidence="2" id="KW-0813">Transport</keyword>
<evidence type="ECO:0000313" key="11">
    <source>
        <dbReference type="Proteomes" id="UP000229740"/>
    </source>
</evidence>
<dbReference type="InterPro" id="IPR003439">
    <property type="entry name" value="ABC_transporter-like_ATP-bd"/>
</dbReference>
<dbReference type="PROSITE" id="PS00211">
    <property type="entry name" value="ABC_TRANSPORTER_1"/>
    <property type="match status" value="1"/>
</dbReference>
<feature type="domain" description="ABC transporter" evidence="9">
    <location>
        <begin position="9"/>
        <end position="244"/>
    </location>
</feature>
<dbReference type="GO" id="GO:0016887">
    <property type="term" value="F:ATP hydrolysis activity"/>
    <property type="evidence" value="ECO:0007669"/>
    <property type="project" value="InterPro"/>
</dbReference>
<evidence type="ECO:0000256" key="6">
    <source>
        <dbReference type="ARBA" id="ARBA00022840"/>
    </source>
</evidence>
<dbReference type="InterPro" id="IPR050107">
    <property type="entry name" value="ABC_carbohydrate_import_ATPase"/>
</dbReference>
<proteinExistence type="predicted"/>
<dbReference type="FunFam" id="3.40.50.300:FF:000127">
    <property type="entry name" value="Ribose import ATP-binding protein RbsA"/>
    <property type="match status" value="1"/>
</dbReference>
<dbReference type="InterPro" id="IPR017871">
    <property type="entry name" value="ABC_transporter-like_CS"/>
</dbReference>
<name>A0A2G6E467_9BACT</name>
<keyword evidence="6 10" id="KW-0067">ATP-binding</keyword>
<sequence length="513" mass="57396">MGTDKTTLLDIRGLTKIFPGVQALVNVDFSLKQGEIHALMGENGAGKSTLIKTLTGVHQRDSGTIIYDGKEIECRSPLQAQEIGISTVYQEVNMAPNLSIAENIFLGHEPIKRGCIAWKQMKNDAQKLLQRFNLPIDVERTLGDVPVAIQQMVAIARALELKARLLILDEPTSSLDLGETEELFLQMNRLKQEGYSIIFITHFLDQAFRISDRITVLRNGKYIGTYHTERLSKVDLISKLLGREMDALTEMKADRAQEERSQARENVATVLLEAKDLGRQEGIKPLNLRILKGEIVGCAGLLGSGRTELANLFFGIEPAERGSLQIEGTDVTIKNPRTALRLGIGMSPEDRKAQGIIEDLSVRENIILALQARKGWFSVLRRREQENIADRYINMLGIKTPTAEQLIKNLSGGNQQKVIIARWLAANPKFLILDEPTRGIDVGAKTDIQKLMIQLSHQGMALMFISSEIEELDRCSSNVVIMHDFEVVQTLQRDEIDEQTIMTAIAERHLDEK</sequence>
<evidence type="ECO:0000256" key="8">
    <source>
        <dbReference type="ARBA" id="ARBA00023136"/>
    </source>
</evidence>
<organism evidence="10 11">
    <name type="scientific">candidate division KSB3 bacterium</name>
    <dbReference type="NCBI Taxonomy" id="2044937"/>
    <lineage>
        <taxon>Bacteria</taxon>
        <taxon>candidate division KSB3</taxon>
    </lineage>
</organism>
<evidence type="ECO:0000313" key="10">
    <source>
        <dbReference type="EMBL" id="PID56866.1"/>
    </source>
</evidence>
<dbReference type="Pfam" id="PF00005">
    <property type="entry name" value="ABC_tran"/>
    <property type="match status" value="2"/>
</dbReference>
<evidence type="ECO:0000259" key="9">
    <source>
        <dbReference type="PROSITE" id="PS50893"/>
    </source>
</evidence>
<dbReference type="CDD" id="cd03215">
    <property type="entry name" value="ABC_Carb_Monos_II"/>
    <property type="match status" value="1"/>
</dbReference>
<evidence type="ECO:0000256" key="5">
    <source>
        <dbReference type="ARBA" id="ARBA00022741"/>
    </source>
</evidence>
<dbReference type="Gene3D" id="3.40.50.300">
    <property type="entry name" value="P-loop containing nucleotide triphosphate hydrolases"/>
    <property type="match status" value="2"/>
</dbReference>
<evidence type="ECO:0000256" key="1">
    <source>
        <dbReference type="ARBA" id="ARBA00004202"/>
    </source>
</evidence>
<feature type="domain" description="ABC transporter" evidence="9">
    <location>
        <begin position="262"/>
        <end position="509"/>
    </location>
</feature>
<evidence type="ECO:0000256" key="4">
    <source>
        <dbReference type="ARBA" id="ARBA00022737"/>
    </source>
</evidence>
<dbReference type="Proteomes" id="UP000229740">
    <property type="component" value="Unassembled WGS sequence"/>
</dbReference>
<keyword evidence="8" id="KW-0472">Membrane</keyword>
<dbReference type="PROSITE" id="PS50893">
    <property type="entry name" value="ABC_TRANSPORTER_2"/>
    <property type="match status" value="2"/>
</dbReference>
<dbReference type="InterPro" id="IPR003593">
    <property type="entry name" value="AAA+_ATPase"/>
</dbReference>
<dbReference type="PANTHER" id="PTHR43790:SF9">
    <property type="entry name" value="GALACTOFURANOSE TRANSPORTER ATP-BINDING PROTEIN YTFR"/>
    <property type="match status" value="1"/>
</dbReference>
<dbReference type="SMART" id="SM00382">
    <property type="entry name" value="AAA"/>
    <property type="match status" value="2"/>
</dbReference>
<comment type="caution">
    <text evidence="10">The sequence shown here is derived from an EMBL/GenBank/DDBJ whole genome shotgun (WGS) entry which is preliminary data.</text>
</comment>
<comment type="subcellular location">
    <subcellularLocation>
        <location evidence="1">Cell membrane</location>
        <topology evidence="1">Peripheral membrane protein</topology>
    </subcellularLocation>
</comment>
<dbReference type="SUPFAM" id="SSF52540">
    <property type="entry name" value="P-loop containing nucleoside triphosphate hydrolases"/>
    <property type="match status" value="2"/>
</dbReference>
<evidence type="ECO:0000256" key="2">
    <source>
        <dbReference type="ARBA" id="ARBA00022448"/>
    </source>
</evidence>
<dbReference type="EMBL" id="PDPS01000030">
    <property type="protein sequence ID" value="PID56866.1"/>
    <property type="molecule type" value="Genomic_DNA"/>
</dbReference>
<evidence type="ECO:0000256" key="7">
    <source>
        <dbReference type="ARBA" id="ARBA00022967"/>
    </source>
</evidence>
<dbReference type="AlphaFoldDB" id="A0A2G6E467"/>
<keyword evidence="7" id="KW-1278">Translocase</keyword>
<keyword evidence="4" id="KW-0677">Repeat</keyword>
<dbReference type="InterPro" id="IPR027417">
    <property type="entry name" value="P-loop_NTPase"/>
</dbReference>
<gene>
    <name evidence="10" type="ORF">CSB45_09375</name>
</gene>
<dbReference type="GO" id="GO:0005886">
    <property type="term" value="C:plasma membrane"/>
    <property type="evidence" value="ECO:0007669"/>
    <property type="project" value="UniProtKB-SubCell"/>
</dbReference>
<evidence type="ECO:0000256" key="3">
    <source>
        <dbReference type="ARBA" id="ARBA00022475"/>
    </source>
</evidence>
<keyword evidence="3" id="KW-1003">Cell membrane</keyword>
<accession>A0A2G6E467</accession>
<dbReference type="CDD" id="cd03216">
    <property type="entry name" value="ABC_Carb_Monos_I"/>
    <property type="match status" value="1"/>
</dbReference>
<reference evidence="10 11" key="1">
    <citation type="submission" date="2017-10" db="EMBL/GenBank/DDBJ databases">
        <title>Novel microbial diversity and functional potential in the marine mammal oral microbiome.</title>
        <authorList>
            <person name="Dudek N.K."/>
            <person name="Sun C.L."/>
            <person name="Burstein D."/>
            <person name="Kantor R.S."/>
            <person name="Aliaga Goltsman D.S."/>
            <person name="Bik E.M."/>
            <person name="Thomas B.C."/>
            <person name="Banfield J.F."/>
            <person name="Relman D.A."/>
        </authorList>
    </citation>
    <scope>NUCLEOTIDE SEQUENCE [LARGE SCALE GENOMIC DNA]</scope>
    <source>
        <strain evidence="10">DOLZORAL124_49_17</strain>
    </source>
</reference>
<dbReference type="PANTHER" id="PTHR43790">
    <property type="entry name" value="CARBOHYDRATE TRANSPORT ATP-BINDING PROTEIN MG119-RELATED"/>
    <property type="match status" value="1"/>
</dbReference>
<dbReference type="GO" id="GO:0005524">
    <property type="term" value="F:ATP binding"/>
    <property type="evidence" value="ECO:0007669"/>
    <property type="project" value="UniProtKB-KW"/>
</dbReference>
<protein>
    <submittedName>
        <fullName evidence="10">Sugar ABC transporter ATP-binding protein</fullName>
    </submittedName>
</protein>